<keyword evidence="1" id="KW-1133">Transmembrane helix</keyword>
<protein>
    <submittedName>
        <fullName evidence="2">Uncharacterized protein</fullName>
    </submittedName>
</protein>
<feature type="transmembrane region" description="Helical" evidence="1">
    <location>
        <begin position="77"/>
        <end position="97"/>
    </location>
</feature>
<keyword evidence="1" id="KW-0472">Membrane</keyword>
<evidence type="ECO:0000313" key="2">
    <source>
        <dbReference type="EMBL" id="GAG52501.1"/>
    </source>
</evidence>
<evidence type="ECO:0000256" key="1">
    <source>
        <dbReference type="SAM" id="Phobius"/>
    </source>
</evidence>
<feature type="transmembrane region" description="Helical" evidence="1">
    <location>
        <begin position="117"/>
        <end position="134"/>
    </location>
</feature>
<dbReference type="AlphaFoldDB" id="X0ZWT7"/>
<feature type="non-terminal residue" evidence="2">
    <location>
        <position position="1"/>
    </location>
</feature>
<feature type="transmembrane region" description="Helical" evidence="1">
    <location>
        <begin position="52"/>
        <end position="70"/>
    </location>
</feature>
<name>X0ZWT7_9ZZZZ</name>
<accession>X0ZWT7</accession>
<sequence>SDRVSSIADIKVKAAVSGYNIPVMVNNKTSKIAIVAAQIIFRSAKNLEVKSYLVYLLPLFGIFCGAAAILGLKNKLYIILALVLSGGVSIAGLYNLYTTDLSSLIINVSIAKGLWQTMYAFLFIFFVNIVWLISSSKS</sequence>
<gene>
    <name evidence="2" type="ORF">S01H1_81195</name>
</gene>
<dbReference type="EMBL" id="BARS01054914">
    <property type="protein sequence ID" value="GAG52501.1"/>
    <property type="molecule type" value="Genomic_DNA"/>
</dbReference>
<organism evidence="2">
    <name type="scientific">marine sediment metagenome</name>
    <dbReference type="NCBI Taxonomy" id="412755"/>
    <lineage>
        <taxon>unclassified sequences</taxon>
        <taxon>metagenomes</taxon>
        <taxon>ecological metagenomes</taxon>
    </lineage>
</organism>
<comment type="caution">
    <text evidence="2">The sequence shown here is derived from an EMBL/GenBank/DDBJ whole genome shotgun (WGS) entry which is preliminary data.</text>
</comment>
<proteinExistence type="predicted"/>
<keyword evidence="1" id="KW-0812">Transmembrane</keyword>
<reference evidence="2" key="1">
    <citation type="journal article" date="2014" name="Front. Microbiol.">
        <title>High frequency of phylogenetically diverse reductive dehalogenase-homologous genes in deep subseafloor sedimentary metagenomes.</title>
        <authorList>
            <person name="Kawai M."/>
            <person name="Futagami T."/>
            <person name="Toyoda A."/>
            <person name="Takaki Y."/>
            <person name="Nishi S."/>
            <person name="Hori S."/>
            <person name="Arai W."/>
            <person name="Tsubouchi T."/>
            <person name="Morono Y."/>
            <person name="Uchiyama I."/>
            <person name="Ito T."/>
            <person name="Fujiyama A."/>
            <person name="Inagaki F."/>
            <person name="Takami H."/>
        </authorList>
    </citation>
    <scope>NUCLEOTIDE SEQUENCE</scope>
    <source>
        <strain evidence="2">Expedition CK06-06</strain>
    </source>
</reference>